<dbReference type="AlphaFoldDB" id="B2VL44"/>
<feature type="domain" description="Glycosyl transferase family 1" evidence="1">
    <location>
        <begin position="180"/>
        <end position="302"/>
    </location>
</feature>
<sequence length="390" mass="44199">MKKLHIINLAKMGGVERLFLQYVNETTDDSNAVICVSNDIGEEIKRQMPHQKVTFATRLFNQLPLRCPQFLRKFLLQWKISRATADVIIVWDLIPGLAAKPKRGKLLYYDHGCSWRYADNAKTRRFFAMLDGVISASYASKRVMELRFNLPCPNPVVLNRIKTPDGINHQPKSPHVPLRLGTASRLVSLKGISVSLLTLHELIQRGHNVVMEIAGKGPDQEAFETLVQKLQLSDRVTFSGFQHNVSDFFNRTDIYLSTPVTEPFGLSCMEALYYGVPVIFPLVDGQPEAVTDGVCGLGISPKVTVTEHHKLSGFHVDFPYDVYDPVNDTLVSPKLLSHIECADAVEKLMVEETYCRLSRNARNYSIQSLDFDMFKKEFDKTLNLFTEQSF</sequence>
<evidence type="ECO:0000313" key="2">
    <source>
        <dbReference type="EMBL" id="CAO95128.1"/>
    </source>
</evidence>
<dbReference type="GO" id="GO:1901135">
    <property type="term" value="P:carbohydrate derivative metabolic process"/>
    <property type="evidence" value="ECO:0007669"/>
    <property type="project" value="UniProtKB-ARBA"/>
</dbReference>
<dbReference type="PANTHER" id="PTHR12526">
    <property type="entry name" value="GLYCOSYLTRANSFERASE"/>
    <property type="match status" value="1"/>
</dbReference>
<dbReference type="KEGG" id="eta:ETA_00820"/>
<proteinExistence type="predicted"/>
<protein>
    <submittedName>
        <fullName evidence="2">Glycosyl transferase, group 1</fullName>
    </submittedName>
</protein>
<name>B2VL44_ERWT9</name>
<gene>
    <name evidence="2" type="ordered locus">ETA_00820</name>
</gene>
<dbReference type="RefSeq" id="WP_012439854.1">
    <property type="nucleotide sequence ID" value="NC_010694.1"/>
</dbReference>
<dbReference type="SUPFAM" id="SSF53756">
    <property type="entry name" value="UDP-Glycosyltransferase/glycogen phosphorylase"/>
    <property type="match status" value="1"/>
</dbReference>
<reference evidence="2 3" key="1">
    <citation type="journal article" date="2008" name="Environ. Microbiol.">
        <title>The genome of Erwinia tasmaniensis strain Et1/99, a non-pathogenic bacterium in the genus Erwinia.</title>
        <authorList>
            <person name="Kube M."/>
            <person name="Migdoll A.M."/>
            <person name="Mueller I."/>
            <person name="Kuhl H."/>
            <person name="Beck A."/>
            <person name="Reinhardt R."/>
            <person name="Geider K."/>
        </authorList>
    </citation>
    <scope>NUCLEOTIDE SEQUENCE [LARGE SCALE GENOMIC DNA]</scope>
    <source>
        <strain evidence="3">DSM 17950 / CFBP 7177 / CIP 109463 / NCPPB 4357 / Et1/99</strain>
    </source>
</reference>
<dbReference type="EMBL" id="CU468135">
    <property type="protein sequence ID" value="CAO95128.1"/>
    <property type="molecule type" value="Genomic_DNA"/>
</dbReference>
<dbReference type="OrthoDB" id="9795746at2"/>
<dbReference type="Pfam" id="PF00534">
    <property type="entry name" value="Glycos_transf_1"/>
    <property type="match status" value="1"/>
</dbReference>
<accession>B2VL44</accession>
<dbReference type="InterPro" id="IPR001296">
    <property type="entry name" value="Glyco_trans_1"/>
</dbReference>
<keyword evidence="2" id="KW-0808">Transferase</keyword>
<dbReference type="HOGENOM" id="CLU_058051_0_0_6"/>
<organism evidence="2 3">
    <name type="scientific">Erwinia tasmaniensis (strain DSM 17950 / CFBP 7177 / CIP 109463 / NCPPB 4357 / Et1/99)</name>
    <dbReference type="NCBI Taxonomy" id="465817"/>
    <lineage>
        <taxon>Bacteria</taxon>
        <taxon>Pseudomonadati</taxon>
        <taxon>Pseudomonadota</taxon>
        <taxon>Gammaproteobacteria</taxon>
        <taxon>Enterobacterales</taxon>
        <taxon>Erwiniaceae</taxon>
        <taxon>Erwinia</taxon>
    </lineage>
</organism>
<dbReference type="Proteomes" id="UP000001726">
    <property type="component" value="Chromosome"/>
</dbReference>
<keyword evidence="3" id="KW-1185">Reference proteome</keyword>
<dbReference type="eggNOG" id="COG0438">
    <property type="taxonomic scope" value="Bacteria"/>
</dbReference>
<dbReference type="PANTHER" id="PTHR12526:SF627">
    <property type="entry name" value="D-RHAMNOSYLTRANSFERASE WBPZ"/>
    <property type="match status" value="1"/>
</dbReference>
<dbReference type="GO" id="GO:0016757">
    <property type="term" value="F:glycosyltransferase activity"/>
    <property type="evidence" value="ECO:0007669"/>
    <property type="project" value="InterPro"/>
</dbReference>
<dbReference type="Gene3D" id="3.40.50.2000">
    <property type="entry name" value="Glycogen Phosphorylase B"/>
    <property type="match status" value="2"/>
</dbReference>
<evidence type="ECO:0000313" key="3">
    <source>
        <dbReference type="Proteomes" id="UP000001726"/>
    </source>
</evidence>
<evidence type="ECO:0000259" key="1">
    <source>
        <dbReference type="Pfam" id="PF00534"/>
    </source>
</evidence>
<dbReference type="STRING" id="465817.ETA_00820"/>